<dbReference type="EMBL" id="KI669954">
    <property type="protein sequence ID" value="ETM97504.1"/>
    <property type="molecule type" value="Genomic_DNA"/>
</dbReference>
<evidence type="ECO:0000313" key="3">
    <source>
        <dbReference type="Proteomes" id="UP000018817"/>
    </source>
</evidence>
<name>W2PBY0_PHYN3</name>
<feature type="compositionally biased region" description="Low complexity" evidence="1">
    <location>
        <begin position="27"/>
        <end position="37"/>
    </location>
</feature>
<dbReference type="GeneID" id="20188863"/>
<dbReference type="VEuPathDB" id="FungiDB:PPTG_20240"/>
<dbReference type="Proteomes" id="UP000018817">
    <property type="component" value="Unassembled WGS sequence"/>
</dbReference>
<feature type="region of interest" description="Disordered" evidence="1">
    <location>
        <begin position="18"/>
        <end position="158"/>
    </location>
</feature>
<proteinExistence type="predicted"/>
<feature type="compositionally biased region" description="Polar residues" evidence="1">
    <location>
        <begin position="44"/>
        <end position="54"/>
    </location>
</feature>
<sequence length="158" mass="15631">MNCSASLASVSWRSSIYGLSGTRHQSARVSKAARSASGPFPTGALSQGPASTPSIEVLSAVAAGQKSEGPTSSPPLAGPPDHLPRSARSTAKGGHGGASSSPAASDVGAHSDDGESSSGKSSSTRALESDAVGSDSGSPELSRAKDQFGMPPRPSSRR</sequence>
<accession>W2PBY0</accession>
<organism evidence="2 3">
    <name type="scientific">Phytophthora nicotianae (strain INRA-310)</name>
    <name type="common">Phytophthora parasitica</name>
    <dbReference type="NCBI Taxonomy" id="761204"/>
    <lineage>
        <taxon>Eukaryota</taxon>
        <taxon>Sar</taxon>
        <taxon>Stramenopiles</taxon>
        <taxon>Oomycota</taxon>
        <taxon>Peronosporomycetes</taxon>
        <taxon>Peronosporales</taxon>
        <taxon>Peronosporaceae</taxon>
        <taxon>Phytophthora</taxon>
    </lineage>
</organism>
<protein>
    <submittedName>
        <fullName evidence="2">Uncharacterized protein</fullName>
    </submittedName>
</protein>
<gene>
    <name evidence="2" type="ORF">PPTG_20240</name>
</gene>
<evidence type="ECO:0000313" key="2">
    <source>
        <dbReference type="EMBL" id="ETM97504.1"/>
    </source>
</evidence>
<dbReference type="RefSeq" id="XP_008917200.1">
    <property type="nucleotide sequence ID" value="XM_008918952.1"/>
</dbReference>
<reference evidence="3" key="1">
    <citation type="submission" date="2011-12" db="EMBL/GenBank/DDBJ databases">
        <authorList>
            <consortium name="The Broad Institute Genome Sequencing Platform"/>
            <person name="Russ C."/>
            <person name="Tyler B."/>
            <person name="Panabieres F."/>
            <person name="Shan W."/>
            <person name="Tripathy S."/>
            <person name="Grunwald N."/>
            <person name="Machado M."/>
            <person name="Young S.K."/>
            <person name="Zeng Q."/>
            <person name="Gargeya S."/>
            <person name="Fitzgerald M."/>
            <person name="Haas B."/>
            <person name="Abouelleil A."/>
            <person name="Alvarado L."/>
            <person name="Arachchi H.M."/>
            <person name="Berlin A."/>
            <person name="Chapman S.B."/>
            <person name="Gearin G."/>
            <person name="Goldberg J."/>
            <person name="Griggs A."/>
            <person name="Gujja S."/>
            <person name="Hansen M."/>
            <person name="Heiman D."/>
            <person name="Howarth C."/>
            <person name="Larimer J."/>
            <person name="Lui A."/>
            <person name="MacDonald P.J.P."/>
            <person name="McCowen C."/>
            <person name="Montmayeur A."/>
            <person name="Murphy C."/>
            <person name="Neiman D."/>
            <person name="Pearson M."/>
            <person name="Priest M."/>
            <person name="Roberts A."/>
            <person name="Saif S."/>
            <person name="Shea T."/>
            <person name="Sisk P."/>
            <person name="Stolte C."/>
            <person name="Sykes S."/>
            <person name="Wortman J."/>
            <person name="Nusbaum C."/>
            <person name="Birren B."/>
        </authorList>
    </citation>
    <scope>NUCLEOTIDE SEQUENCE [LARGE SCALE GENOMIC DNA]</scope>
    <source>
        <strain evidence="3">INRA-310</strain>
    </source>
</reference>
<feature type="compositionally biased region" description="Low complexity" evidence="1">
    <location>
        <begin position="98"/>
        <end position="108"/>
    </location>
</feature>
<dbReference type="AlphaFoldDB" id="W2PBY0"/>
<reference evidence="2 3" key="2">
    <citation type="submission" date="2013-11" db="EMBL/GenBank/DDBJ databases">
        <title>The Genome Sequence of Phytophthora parasitica INRA-310.</title>
        <authorList>
            <consortium name="The Broad Institute Genomics Platform"/>
            <person name="Russ C."/>
            <person name="Tyler B."/>
            <person name="Panabieres F."/>
            <person name="Shan W."/>
            <person name="Tripathy S."/>
            <person name="Grunwald N."/>
            <person name="Machado M."/>
            <person name="Johnson C.S."/>
            <person name="Arredondo F."/>
            <person name="Hong C."/>
            <person name="Coffey M."/>
            <person name="Young S.K."/>
            <person name="Zeng Q."/>
            <person name="Gargeya S."/>
            <person name="Fitzgerald M."/>
            <person name="Abouelleil A."/>
            <person name="Alvarado L."/>
            <person name="Chapman S.B."/>
            <person name="Gainer-Dewar J."/>
            <person name="Goldberg J."/>
            <person name="Griggs A."/>
            <person name="Gujja S."/>
            <person name="Hansen M."/>
            <person name="Howarth C."/>
            <person name="Imamovic A."/>
            <person name="Ireland A."/>
            <person name="Larimer J."/>
            <person name="McCowan C."/>
            <person name="Murphy C."/>
            <person name="Pearson M."/>
            <person name="Poon T.W."/>
            <person name="Priest M."/>
            <person name="Roberts A."/>
            <person name="Saif S."/>
            <person name="Shea T."/>
            <person name="Sykes S."/>
            <person name="Wortman J."/>
            <person name="Nusbaum C."/>
            <person name="Birren B."/>
        </authorList>
    </citation>
    <scope>NUCLEOTIDE SEQUENCE [LARGE SCALE GENOMIC DNA]</scope>
    <source>
        <strain evidence="2 3">INRA-310</strain>
    </source>
</reference>
<evidence type="ECO:0000256" key="1">
    <source>
        <dbReference type="SAM" id="MobiDB-lite"/>
    </source>
</evidence>